<organism evidence="1 2">
    <name type="scientific">Geitlerinema calcuttense NRMC-F 0142</name>
    <dbReference type="NCBI Taxonomy" id="2922238"/>
    <lineage>
        <taxon>Bacteria</taxon>
        <taxon>Bacillati</taxon>
        <taxon>Cyanobacteriota</taxon>
        <taxon>Cyanophyceae</taxon>
        <taxon>Geitlerinematales</taxon>
        <taxon>Geitlerinemataceae</taxon>
        <taxon>Geitlerinema</taxon>
    </lineage>
</organism>
<evidence type="ECO:0008006" key="3">
    <source>
        <dbReference type="Google" id="ProtNLM"/>
    </source>
</evidence>
<keyword evidence="2" id="KW-1185">Reference proteome</keyword>
<protein>
    <recommendedName>
        <fullName evidence="3">Uroporphyrinogen decarboxylase (URO-D) domain-containing protein</fullName>
    </recommendedName>
</protein>
<gene>
    <name evidence="1" type="ORF">QQ055_08290</name>
</gene>
<name>A0ABT7M260_9CYAN</name>
<dbReference type="EMBL" id="JASVEJ010000031">
    <property type="protein sequence ID" value="MDL5057455.1"/>
    <property type="molecule type" value="Genomic_DNA"/>
</dbReference>
<accession>A0ABT7M260</accession>
<dbReference type="Proteomes" id="UP001230986">
    <property type="component" value="Unassembled WGS sequence"/>
</dbReference>
<dbReference type="RefSeq" id="WP_285964251.1">
    <property type="nucleotide sequence ID" value="NZ_JASVEJ010000031.1"/>
</dbReference>
<reference evidence="1 2" key="1">
    <citation type="submission" date="2023-06" db="EMBL/GenBank/DDBJ databases">
        <title>Whole genome sequence of Oscillatoria calcuttensis NRMC-F 0142.</title>
        <authorList>
            <person name="Shakena Fathima T."/>
            <person name="Muralitharan G."/>
            <person name="Thajuddin N."/>
        </authorList>
    </citation>
    <scope>NUCLEOTIDE SEQUENCE [LARGE SCALE GENOMIC DNA]</scope>
    <source>
        <strain evidence="1 2">NRMC-F 0142</strain>
    </source>
</reference>
<evidence type="ECO:0000313" key="1">
    <source>
        <dbReference type="EMBL" id="MDL5057455.1"/>
    </source>
</evidence>
<comment type="caution">
    <text evidence="1">The sequence shown here is derived from an EMBL/GenBank/DDBJ whole genome shotgun (WGS) entry which is preliminary data.</text>
</comment>
<sequence>MPQNDSVKSDESRTRQIMDAFWQGESYGRPALLVKARNGRYSEENPEIPAPQRRAYDLDPEYHARLVRYWTRSKVYLAEAMPGHQLTWGSCLATLPVIAGGDYDYHDSAWIKPMPDILDRPLPVFDPGKEIIKRLETCYRAGMEAVRGEGFLSAPVMIDGLTTLSLFMGVEELCLGLREKPDIIRNGSAALNALFSDIYDHFHGFLKNQCGGNGDSVCFFGPLYPGKSESVQCDFAVMLSPKDFEQFVIPDLHLTTSRLDSSLYHMDGTGQLRFLDLLATVPALTGIQWNPEIEAAKRPMEWISAFKRIRSKGLCLYLHLSSAEEVIAITREIGPDGLCVRLPDYDTEKDAHEAIAKIEKVFPLSLP</sequence>
<dbReference type="InterPro" id="IPR038071">
    <property type="entry name" value="UROD/MetE-like_sf"/>
</dbReference>
<evidence type="ECO:0000313" key="2">
    <source>
        <dbReference type="Proteomes" id="UP001230986"/>
    </source>
</evidence>
<dbReference type="Gene3D" id="3.20.20.210">
    <property type="match status" value="1"/>
</dbReference>
<proteinExistence type="predicted"/>